<keyword evidence="4" id="KW-1185">Reference proteome</keyword>
<evidence type="ECO:0000313" key="3">
    <source>
        <dbReference type="EMBL" id="MFC0388412.1"/>
    </source>
</evidence>
<keyword evidence="3" id="KW-0489">Methyltransferase</keyword>
<dbReference type="RefSeq" id="WP_377054790.1">
    <property type="nucleotide sequence ID" value="NZ_JBHLVZ010000083.1"/>
</dbReference>
<dbReference type="InterPro" id="IPR029063">
    <property type="entry name" value="SAM-dependent_MTases_sf"/>
</dbReference>
<organism evidence="3 4">
    <name type="scientific">Muricoccus vinaceus</name>
    <dbReference type="NCBI Taxonomy" id="424704"/>
    <lineage>
        <taxon>Bacteria</taxon>
        <taxon>Pseudomonadati</taxon>
        <taxon>Pseudomonadota</taxon>
        <taxon>Alphaproteobacteria</taxon>
        <taxon>Acetobacterales</taxon>
        <taxon>Roseomonadaceae</taxon>
        <taxon>Muricoccus</taxon>
    </lineage>
</organism>
<evidence type="ECO:0000256" key="1">
    <source>
        <dbReference type="SAM" id="MobiDB-lite"/>
    </source>
</evidence>
<dbReference type="PANTHER" id="PTHR43591:SF110">
    <property type="entry name" value="RHODANESE DOMAIN-CONTAINING PROTEIN"/>
    <property type="match status" value="1"/>
</dbReference>
<dbReference type="PANTHER" id="PTHR43591">
    <property type="entry name" value="METHYLTRANSFERASE"/>
    <property type="match status" value="1"/>
</dbReference>
<evidence type="ECO:0000313" key="4">
    <source>
        <dbReference type="Proteomes" id="UP001589789"/>
    </source>
</evidence>
<comment type="caution">
    <text evidence="3">The sequence shown here is derived from an EMBL/GenBank/DDBJ whole genome shotgun (WGS) entry which is preliminary data.</text>
</comment>
<evidence type="ECO:0000259" key="2">
    <source>
        <dbReference type="Pfam" id="PF08241"/>
    </source>
</evidence>
<reference evidence="3 4" key="1">
    <citation type="submission" date="2024-09" db="EMBL/GenBank/DDBJ databases">
        <authorList>
            <person name="Sun Q."/>
            <person name="Mori K."/>
        </authorList>
    </citation>
    <scope>NUCLEOTIDE SEQUENCE [LARGE SCALE GENOMIC DNA]</scope>
    <source>
        <strain evidence="3 4">CCM 7468</strain>
    </source>
</reference>
<dbReference type="InterPro" id="IPR013216">
    <property type="entry name" value="Methyltransf_11"/>
</dbReference>
<feature type="domain" description="Methyltransferase type 11" evidence="2">
    <location>
        <begin position="47"/>
        <end position="143"/>
    </location>
</feature>
<sequence length="240" mass="26311">MHEPEADRVALAYDRWAPVYDLVFGRVFRRGRRAAIEVAERTGGRILEVGVGTGLSLAGYDRRNLVFGLDISAPMLWKARGRVAGQGLSHVGGLAVMDAERLAFPDGCFDVVVAQYVVTAVPNPERALDEFLRVLRTGGEIVITTRVGAETGLRAVIERCLMPLTSRLGWRTEFPWRRYADWAAGAAGVRLAERRPLPPLGHFSLVRFEKTLASPARMRPAAGNGSPPGYATLFLPEKDS</sequence>
<dbReference type="Proteomes" id="UP001589789">
    <property type="component" value="Unassembled WGS sequence"/>
</dbReference>
<dbReference type="EMBL" id="JBHLVZ010000083">
    <property type="protein sequence ID" value="MFC0388412.1"/>
    <property type="molecule type" value="Genomic_DNA"/>
</dbReference>
<name>A0ABV6IXY2_9PROT</name>
<dbReference type="SUPFAM" id="SSF53335">
    <property type="entry name" value="S-adenosyl-L-methionine-dependent methyltransferases"/>
    <property type="match status" value="1"/>
</dbReference>
<dbReference type="EC" id="2.1.1.-" evidence="3"/>
<dbReference type="Gene3D" id="3.40.50.150">
    <property type="entry name" value="Vaccinia Virus protein VP39"/>
    <property type="match status" value="1"/>
</dbReference>
<dbReference type="GO" id="GO:0008168">
    <property type="term" value="F:methyltransferase activity"/>
    <property type="evidence" value="ECO:0007669"/>
    <property type="project" value="UniProtKB-KW"/>
</dbReference>
<dbReference type="CDD" id="cd02440">
    <property type="entry name" value="AdoMet_MTases"/>
    <property type="match status" value="1"/>
</dbReference>
<feature type="region of interest" description="Disordered" evidence="1">
    <location>
        <begin position="217"/>
        <end position="240"/>
    </location>
</feature>
<dbReference type="GO" id="GO:0032259">
    <property type="term" value="P:methylation"/>
    <property type="evidence" value="ECO:0007669"/>
    <property type="project" value="UniProtKB-KW"/>
</dbReference>
<dbReference type="Pfam" id="PF08241">
    <property type="entry name" value="Methyltransf_11"/>
    <property type="match status" value="1"/>
</dbReference>
<keyword evidence="3" id="KW-0808">Transferase</keyword>
<protein>
    <submittedName>
        <fullName evidence="3">Class I SAM-dependent methyltransferase</fullName>
        <ecNumber evidence="3">2.1.1.-</ecNumber>
    </submittedName>
</protein>
<gene>
    <name evidence="3" type="ORF">ACFFIC_23130</name>
</gene>
<proteinExistence type="predicted"/>
<accession>A0ABV6IXY2</accession>